<evidence type="ECO:0000313" key="1">
    <source>
        <dbReference type="EMBL" id="KAF0692797.1"/>
    </source>
</evidence>
<keyword evidence="2" id="KW-1185">Reference proteome</keyword>
<dbReference type="EMBL" id="VUJU01015650">
    <property type="protein sequence ID" value="KAF0692797.1"/>
    <property type="molecule type" value="Genomic_DNA"/>
</dbReference>
<gene>
    <name evidence="1" type="ORF">FWK35_00038863</name>
</gene>
<dbReference type="Proteomes" id="UP000478052">
    <property type="component" value="Unassembled WGS sequence"/>
</dbReference>
<name>A0A6G0VK82_APHCR</name>
<accession>A0A6G0VK82</accession>
<sequence>DLMGDCPIDDKLTKYCDYLTEHNISEDSTFPPKFWA</sequence>
<protein>
    <submittedName>
        <fullName evidence="1">Uncharacterized protein</fullName>
    </submittedName>
</protein>
<dbReference type="AlphaFoldDB" id="A0A6G0VK82"/>
<organism evidence="1 2">
    <name type="scientific">Aphis craccivora</name>
    <name type="common">Cowpea aphid</name>
    <dbReference type="NCBI Taxonomy" id="307492"/>
    <lineage>
        <taxon>Eukaryota</taxon>
        <taxon>Metazoa</taxon>
        <taxon>Ecdysozoa</taxon>
        <taxon>Arthropoda</taxon>
        <taxon>Hexapoda</taxon>
        <taxon>Insecta</taxon>
        <taxon>Pterygota</taxon>
        <taxon>Neoptera</taxon>
        <taxon>Paraneoptera</taxon>
        <taxon>Hemiptera</taxon>
        <taxon>Sternorrhyncha</taxon>
        <taxon>Aphidomorpha</taxon>
        <taxon>Aphidoidea</taxon>
        <taxon>Aphididae</taxon>
        <taxon>Aphidini</taxon>
        <taxon>Aphis</taxon>
        <taxon>Aphis</taxon>
    </lineage>
</organism>
<feature type="non-terminal residue" evidence="1">
    <location>
        <position position="1"/>
    </location>
</feature>
<feature type="non-terminal residue" evidence="1">
    <location>
        <position position="36"/>
    </location>
</feature>
<evidence type="ECO:0000313" key="2">
    <source>
        <dbReference type="Proteomes" id="UP000478052"/>
    </source>
</evidence>
<reference evidence="1 2" key="1">
    <citation type="submission" date="2019-08" db="EMBL/GenBank/DDBJ databases">
        <title>Whole genome of Aphis craccivora.</title>
        <authorList>
            <person name="Voronova N.V."/>
            <person name="Shulinski R.S."/>
            <person name="Bandarenka Y.V."/>
            <person name="Zhorov D.G."/>
            <person name="Warner D."/>
        </authorList>
    </citation>
    <scope>NUCLEOTIDE SEQUENCE [LARGE SCALE GENOMIC DNA]</scope>
    <source>
        <strain evidence="1">180601</strain>
        <tissue evidence="1">Whole Body</tissue>
    </source>
</reference>
<proteinExistence type="predicted"/>
<comment type="caution">
    <text evidence="1">The sequence shown here is derived from an EMBL/GenBank/DDBJ whole genome shotgun (WGS) entry which is preliminary data.</text>
</comment>